<dbReference type="Pfam" id="PF07887">
    <property type="entry name" value="Calmodulin_bind"/>
    <property type="match status" value="2"/>
</dbReference>
<feature type="region of interest" description="Disordered" evidence="8">
    <location>
        <begin position="837"/>
        <end position="859"/>
    </location>
</feature>
<accession>A0A3B6H493</accession>
<keyword evidence="13" id="KW-1185">Reference proteome</keyword>
<dbReference type="Gramene" id="TraesCS3D02G536000.1">
    <property type="protein sequence ID" value="TraesCS3D02G536000.1"/>
    <property type="gene ID" value="TraesCS3D02G536000"/>
</dbReference>
<evidence type="ECO:0000259" key="11">
    <source>
        <dbReference type="Pfam" id="PF20452"/>
    </source>
</evidence>
<dbReference type="InterPro" id="IPR046829">
    <property type="entry name" value="Calmod_bind_C"/>
</dbReference>
<keyword evidence="4" id="KW-0238">DNA-binding</keyword>
<dbReference type="PANTHER" id="PTHR31713">
    <property type="entry name" value="OS02G0177800 PROTEIN"/>
    <property type="match status" value="1"/>
</dbReference>
<feature type="domain" description="Calmodulin binding protein-like N-terminal" evidence="9">
    <location>
        <begin position="236"/>
        <end position="380"/>
    </location>
</feature>
<dbReference type="Gramene" id="TraesCS3D03G1183300.1">
    <property type="protein sequence ID" value="TraesCS3D03G1183300.1.CDS"/>
    <property type="gene ID" value="TraesCS3D03G1183300"/>
</dbReference>
<keyword evidence="3" id="KW-0805">Transcription regulation</keyword>
<reference evidence="12" key="2">
    <citation type="submission" date="2018-10" db="UniProtKB">
        <authorList>
            <consortium name="EnsemblPlants"/>
        </authorList>
    </citation>
    <scope>IDENTIFICATION</scope>
</reference>
<dbReference type="GO" id="GO:0080142">
    <property type="term" value="P:regulation of salicylic acid biosynthetic process"/>
    <property type="evidence" value="ECO:0000318"/>
    <property type="project" value="GO_Central"/>
</dbReference>
<evidence type="ECO:0000256" key="2">
    <source>
        <dbReference type="ARBA" id="ARBA00007214"/>
    </source>
</evidence>
<feature type="region of interest" description="Disordered" evidence="8">
    <location>
        <begin position="1"/>
        <end position="49"/>
    </location>
</feature>
<reference evidence="12" key="1">
    <citation type="submission" date="2018-08" db="EMBL/GenBank/DDBJ databases">
        <authorList>
            <person name="Rossello M."/>
        </authorList>
    </citation>
    <scope>NUCLEOTIDE SEQUENCE [LARGE SCALE GENOMIC DNA]</scope>
    <source>
        <strain evidence="12">cv. Chinese Spring</strain>
    </source>
</reference>
<feature type="compositionally biased region" description="Polar residues" evidence="8">
    <location>
        <begin position="837"/>
        <end position="854"/>
    </location>
</feature>
<evidence type="ECO:0000256" key="6">
    <source>
        <dbReference type="ARBA" id="ARBA00023163"/>
    </source>
</evidence>
<comment type="similarity">
    <text evidence="2">Belongs to the plant ACBP60 protein family.</text>
</comment>
<dbReference type="Gramene" id="TraesWEE_scaffold_004029_01G000200.1">
    <property type="protein sequence ID" value="TraesWEE_scaffold_004029_01G000200.1"/>
    <property type="gene ID" value="TraesWEE_scaffold_004029_01G000200"/>
</dbReference>
<evidence type="ECO:0000256" key="8">
    <source>
        <dbReference type="SAM" id="MobiDB-lite"/>
    </source>
</evidence>
<proteinExistence type="inferred from homology"/>
<dbReference type="AlphaFoldDB" id="A0A3B6H493"/>
<dbReference type="GO" id="GO:0005634">
    <property type="term" value="C:nucleus"/>
    <property type="evidence" value="ECO:0000318"/>
    <property type="project" value="GO_Central"/>
</dbReference>
<comment type="subcellular location">
    <subcellularLocation>
        <location evidence="1">Nucleus</location>
    </subcellularLocation>
</comment>
<dbReference type="GO" id="GO:0043565">
    <property type="term" value="F:sequence-specific DNA binding"/>
    <property type="evidence" value="ECO:0000318"/>
    <property type="project" value="GO_Central"/>
</dbReference>
<dbReference type="OrthoDB" id="694022at2759"/>
<dbReference type="GO" id="GO:0005516">
    <property type="term" value="F:calmodulin binding"/>
    <property type="evidence" value="ECO:0007669"/>
    <property type="project" value="InterPro"/>
</dbReference>
<evidence type="ECO:0000256" key="1">
    <source>
        <dbReference type="ARBA" id="ARBA00004123"/>
    </source>
</evidence>
<feature type="domain" description="Calmodulin binding protein C-terminal" evidence="11">
    <location>
        <begin position="713"/>
        <end position="773"/>
    </location>
</feature>
<dbReference type="PANTHER" id="PTHR31713:SF80">
    <property type="entry name" value="HMA DOMAIN-CONTAINING PROTEIN"/>
    <property type="match status" value="1"/>
</dbReference>
<feature type="domain" description="Calmodulin binding protein central" evidence="10">
    <location>
        <begin position="645"/>
        <end position="708"/>
    </location>
</feature>
<feature type="compositionally biased region" description="Polar residues" evidence="8">
    <location>
        <begin position="1"/>
        <end position="36"/>
    </location>
</feature>
<dbReference type="Gramene" id="TraesCAD_scaffold_005963_01G000200.1">
    <property type="protein sequence ID" value="TraesCAD_scaffold_005963_01G000200.1"/>
    <property type="gene ID" value="TraesCAD_scaffold_005963_01G000200"/>
</dbReference>
<dbReference type="STRING" id="4565.A0A3B6H493"/>
<evidence type="ECO:0000256" key="3">
    <source>
        <dbReference type="ARBA" id="ARBA00023015"/>
    </source>
</evidence>
<dbReference type="Pfam" id="PF20451">
    <property type="entry name" value="Calmod_bind_M"/>
    <property type="match status" value="1"/>
</dbReference>
<dbReference type="Gramene" id="TraesROB_scaffold_004123_01G000200.1">
    <property type="protein sequence ID" value="TraesROB_scaffold_004123_01G000200.1"/>
    <property type="gene ID" value="TraesROB_scaffold_004123_01G000200"/>
</dbReference>
<evidence type="ECO:0000256" key="4">
    <source>
        <dbReference type="ARBA" id="ARBA00023125"/>
    </source>
</evidence>
<protein>
    <submittedName>
        <fullName evidence="12">Uncharacterized protein</fullName>
    </submittedName>
</protein>
<evidence type="ECO:0000256" key="5">
    <source>
        <dbReference type="ARBA" id="ARBA00023159"/>
    </source>
</evidence>
<dbReference type="GO" id="GO:0003700">
    <property type="term" value="F:DNA-binding transcription factor activity"/>
    <property type="evidence" value="ECO:0000318"/>
    <property type="project" value="GO_Central"/>
</dbReference>
<feature type="domain" description="Calmodulin binding protein-like N-terminal" evidence="9">
    <location>
        <begin position="493"/>
        <end position="631"/>
    </location>
</feature>
<evidence type="ECO:0000259" key="9">
    <source>
        <dbReference type="Pfam" id="PF07887"/>
    </source>
</evidence>
<keyword evidence="5" id="KW-0010">Activator</keyword>
<dbReference type="EnsemblPlants" id="TraesCS3D02G536000.1">
    <property type="protein sequence ID" value="TraesCS3D02G536000.1"/>
    <property type="gene ID" value="TraesCS3D02G536000"/>
</dbReference>
<dbReference type="Proteomes" id="UP000019116">
    <property type="component" value="Chromosome 3D"/>
</dbReference>
<dbReference type="InterPro" id="IPR046830">
    <property type="entry name" value="Calmod_bind_M"/>
</dbReference>
<name>A0A3B6H493_WHEAT</name>
<keyword evidence="7" id="KW-0539">Nucleus</keyword>
<dbReference type="Gramene" id="TraesCLE_scaffold_003778_01G000200.1">
    <property type="protein sequence ID" value="TraesCLE_scaffold_003778_01G000200.1"/>
    <property type="gene ID" value="TraesCLE_scaffold_003778_01G000200"/>
</dbReference>
<keyword evidence="6" id="KW-0804">Transcription</keyword>
<organism evidence="12">
    <name type="scientific">Triticum aestivum</name>
    <name type="common">Wheat</name>
    <dbReference type="NCBI Taxonomy" id="4565"/>
    <lineage>
        <taxon>Eukaryota</taxon>
        <taxon>Viridiplantae</taxon>
        <taxon>Streptophyta</taxon>
        <taxon>Embryophyta</taxon>
        <taxon>Tracheophyta</taxon>
        <taxon>Spermatophyta</taxon>
        <taxon>Magnoliopsida</taxon>
        <taxon>Liliopsida</taxon>
        <taxon>Poales</taxon>
        <taxon>Poaceae</taxon>
        <taxon>BOP clade</taxon>
        <taxon>Pooideae</taxon>
        <taxon>Triticodae</taxon>
        <taxon>Triticeae</taxon>
        <taxon>Triticinae</taxon>
        <taxon>Triticum</taxon>
    </lineage>
</organism>
<evidence type="ECO:0000313" key="13">
    <source>
        <dbReference type="Proteomes" id="UP000019116"/>
    </source>
</evidence>
<dbReference type="InterPro" id="IPR012416">
    <property type="entry name" value="CBP60"/>
</dbReference>
<evidence type="ECO:0000259" key="10">
    <source>
        <dbReference type="Pfam" id="PF20451"/>
    </source>
</evidence>
<evidence type="ECO:0000256" key="7">
    <source>
        <dbReference type="ARBA" id="ARBA00023242"/>
    </source>
</evidence>
<dbReference type="Pfam" id="PF20452">
    <property type="entry name" value="Calmod_bind_C"/>
    <property type="match status" value="1"/>
</dbReference>
<gene>
    <name evidence="12" type="primary">LOC123081011</name>
</gene>
<sequence length="886" mass="100612">MPPVQGNGQALNGNSQQSSQQFPTPILWQPTSNHSMQHGEGCSLPPPSMPNPLPVAVPGYYPPLPAFGQDHCTSLPNASSQLEFRNFPAYMPFNDIPQGNSILGWEEFVEDVSHSNVRPPVEEHYVDASFRCNQVLLQWDEPHMEVKKRWNFLDQLMPLYSTQSGFYKEDFPSTSLMDKTHKLLASISSDDSVWKIITSVTSRATQTPQRRGVLIRPIEPYDSDDGPPIKKQRTKYQLRFVNTVCNDYFTRENIKSEDGNLLKVALYDENNLVVTSGPLSAAFVEIVLLHGDFNAEGQDYWTSEEFSDCLVHPQSVKEPPALGGDRVLTLTDGEADLGNVYFRTSSFHARTEKFKMGVEIKNVREECVQEGITSPFFVRVRQGEESIGQWITSLKASLRVSKQVPPLECDARKYVDALAVKMSTEEKFKTGKLKVKREKDKNKYEEDLRILMEDHQEFTLKTEDMRKEGRAELNHYILSPPQRSMVIQSTRFRLVIENSVSRTIYKNSTVKTEDGGDHIKVVMYDGGKPIAFDHPLASITVDLVIIEGGFDEKRDSWSKEEFEESIIEPRKGIKRLVKNGTFDLIDGRCDHHGAIIMDNSLRMEVKLGVRIAVHTDIRVIEGVSNPFKMKEVRTRVHGKSTIPYKDDAVHRLKKIALKGKHWNNLEDQYITKVKHLLRHYHKDKFGLQKLVDMKKEDWNTMINHATMCVPGDEIYSYCVQEDNCEILFNDFYDLVGKITDDYVPYSVNDVDQFPQLKVNNWKKSAYKKFDERENSGLFGLTPDYFMNNGRPVRAAPLNNDAGPTVQASTWQYPNDRAAQHGLNRSAVCQYTDAWSPASKNTNQNNVIPPTTTADGNGMLGSLTMGTSSTSDMKKSMMEDVANGLFN</sequence>
<dbReference type="InterPro" id="IPR046831">
    <property type="entry name" value="Calmodulin_bind_N"/>
</dbReference>
<evidence type="ECO:0000313" key="12">
    <source>
        <dbReference type="EnsemblPlants" id="TraesCS3D02G536000.1"/>
    </source>
</evidence>